<evidence type="ECO:0000256" key="5">
    <source>
        <dbReference type="ARBA" id="ARBA00022737"/>
    </source>
</evidence>
<dbReference type="Gene3D" id="3.10.490.20">
    <property type="match status" value="1"/>
</dbReference>
<comment type="similarity">
    <text evidence="2">Belongs to the dynein heavy chain family.</text>
</comment>
<keyword evidence="14" id="KW-0206">Cytoskeleton</keyword>
<reference evidence="22 23" key="1">
    <citation type="submission" date="2017-08" db="EMBL/GenBank/DDBJ databases">
        <title>Acidophilic green algal genome provides insights into adaptation to an acidic environment.</title>
        <authorList>
            <person name="Hirooka S."/>
            <person name="Hirose Y."/>
            <person name="Kanesaki Y."/>
            <person name="Higuchi S."/>
            <person name="Fujiwara T."/>
            <person name="Onuma R."/>
            <person name="Era A."/>
            <person name="Ohbayashi R."/>
            <person name="Uzuka A."/>
            <person name="Nozaki H."/>
            <person name="Yoshikawa H."/>
            <person name="Miyagishima S.Y."/>
        </authorList>
    </citation>
    <scope>NUCLEOTIDE SEQUENCE [LARGE SCALE GENOMIC DNA]</scope>
    <source>
        <strain evidence="22 23">NIES-2499</strain>
    </source>
</reference>
<dbReference type="InterPro" id="IPR024317">
    <property type="entry name" value="Dynein_heavy_chain_D4_dom"/>
</dbReference>
<dbReference type="Gene3D" id="1.10.8.710">
    <property type="match status" value="1"/>
</dbReference>
<dbReference type="Pfam" id="PF17852">
    <property type="entry name" value="Dynein_AAA_lid"/>
    <property type="match status" value="1"/>
</dbReference>
<dbReference type="InterPro" id="IPR043160">
    <property type="entry name" value="Dynein_C_barrel"/>
</dbReference>
<dbReference type="FunFam" id="1.10.8.1220:FF:000001">
    <property type="entry name" value="Dynein axonemal heavy chain 5"/>
    <property type="match status" value="1"/>
</dbReference>
<comment type="subunit">
    <text evidence="17">The I1 inner arm complex (also known as the f dynein complex) is a two-headed isoform composed of two heavy chains (1-alpha and 1-beta), three intermediate chains and three light chains. I1 occupies a specific position proximal to the first radial spoke and repeats every 96 nm along the length of the axoneme.</text>
</comment>
<keyword evidence="12" id="KW-0969">Cilium</keyword>
<dbReference type="FunFam" id="3.40.50.300:FF:000063">
    <property type="entry name" value="dynein heavy chain 6, axonemal"/>
    <property type="match status" value="1"/>
</dbReference>
<dbReference type="GO" id="GO:0005874">
    <property type="term" value="C:microtubule"/>
    <property type="evidence" value="ECO:0007669"/>
    <property type="project" value="UniProtKB-KW"/>
</dbReference>
<dbReference type="FunFam" id="1.10.8.710:FF:000002">
    <property type="entry name" value="dynein heavy chain 17, axonemal"/>
    <property type="match status" value="1"/>
</dbReference>
<evidence type="ECO:0000256" key="16">
    <source>
        <dbReference type="ARBA" id="ARBA00054075"/>
    </source>
</evidence>
<keyword evidence="8" id="KW-0067">ATP-binding</keyword>
<dbReference type="GO" id="GO:0008017">
    <property type="term" value="F:microtubule binding"/>
    <property type="evidence" value="ECO:0007669"/>
    <property type="project" value="UniProtKB-ARBA"/>
</dbReference>
<dbReference type="Gene3D" id="1.10.8.1220">
    <property type="match status" value="1"/>
</dbReference>
<dbReference type="Pfam" id="PF03028">
    <property type="entry name" value="Dynein_heavy"/>
    <property type="match status" value="1"/>
</dbReference>
<dbReference type="InterPro" id="IPR043157">
    <property type="entry name" value="Dynein_AAA1S"/>
</dbReference>
<dbReference type="GO" id="GO:0051959">
    <property type="term" value="F:dynein light intermediate chain binding"/>
    <property type="evidence" value="ECO:0007669"/>
    <property type="project" value="InterPro"/>
</dbReference>
<dbReference type="Pfam" id="PF08393">
    <property type="entry name" value="DHC_N2"/>
    <property type="match status" value="1"/>
</dbReference>
<dbReference type="Gene3D" id="1.20.920.20">
    <property type="match status" value="1"/>
</dbReference>
<protein>
    <recommendedName>
        <fullName evidence="18">Dynein-1, subspecies f</fullName>
    </recommendedName>
</protein>
<keyword evidence="9" id="KW-0282">Flagellum</keyword>
<evidence type="ECO:0000256" key="1">
    <source>
        <dbReference type="ARBA" id="ARBA00004611"/>
    </source>
</evidence>
<keyword evidence="13" id="KW-0505">Motor protein</keyword>
<evidence type="ECO:0000256" key="11">
    <source>
        <dbReference type="ARBA" id="ARBA00023054"/>
    </source>
</evidence>
<evidence type="ECO:0000256" key="4">
    <source>
        <dbReference type="ARBA" id="ARBA00022701"/>
    </source>
</evidence>
<dbReference type="STRING" id="1157962.A0A250XE85"/>
<feature type="region of interest" description="Disordered" evidence="20">
    <location>
        <begin position="91"/>
        <end position="196"/>
    </location>
</feature>
<dbReference type="InterPro" id="IPR027417">
    <property type="entry name" value="P-loop_NTPase"/>
</dbReference>
<evidence type="ECO:0000256" key="10">
    <source>
        <dbReference type="ARBA" id="ARBA00023017"/>
    </source>
</evidence>
<dbReference type="FunFam" id="3.40.50.300:FF:000049">
    <property type="entry name" value="Dynein, axonemal, heavy chain 5"/>
    <property type="match status" value="1"/>
</dbReference>
<evidence type="ECO:0000256" key="12">
    <source>
        <dbReference type="ARBA" id="ARBA00023069"/>
    </source>
</evidence>
<dbReference type="FunFam" id="1.20.140.100:FF:000001">
    <property type="entry name" value="dynein heavy chain 17, axonemal"/>
    <property type="match status" value="1"/>
</dbReference>
<accession>A0A250XE85</accession>
<dbReference type="GO" id="GO:0005524">
    <property type="term" value="F:ATP binding"/>
    <property type="evidence" value="ECO:0007669"/>
    <property type="project" value="UniProtKB-KW"/>
</dbReference>
<keyword evidence="10" id="KW-0243">Dynein</keyword>
<evidence type="ECO:0000256" key="6">
    <source>
        <dbReference type="ARBA" id="ARBA00022741"/>
    </source>
</evidence>
<dbReference type="Pfam" id="PF12780">
    <property type="entry name" value="AAA_8"/>
    <property type="match status" value="1"/>
</dbReference>
<feature type="compositionally biased region" description="Low complexity" evidence="20">
    <location>
        <begin position="127"/>
        <end position="170"/>
    </location>
</feature>
<comment type="subcellular location">
    <subcellularLocation>
        <location evidence="1">Cytoplasm</location>
        <location evidence="1">Cytoskeleton</location>
        <location evidence="1">Flagellum axoneme</location>
    </subcellularLocation>
</comment>
<dbReference type="FunFam" id="3.10.490.20:FF:000006">
    <property type="entry name" value="Dynein axonemal heavy chain 10"/>
    <property type="match status" value="1"/>
</dbReference>
<dbReference type="OrthoDB" id="64868at2759"/>
<dbReference type="Pfam" id="PF12775">
    <property type="entry name" value="AAA_7"/>
    <property type="match status" value="1"/>
</dbReference>
<gene>
    <name evidence="22" type="ORF">CEUSTIGMA_g8814.t1</name>
</gene>
<dbReference type="InterPro" id="IPR026983">
    <property type="entry name" value="DHC"/>
</dbReference>
<dbReference type="InterPro" id="IPR004273">
    <property type="entry name" value="Dynein_heavy_D6_P-loop"/>
</dbReference>
<dbReference type="GO" id="GO:0036156">
    <property type="term" value="C:inner dynein arm"/>
    <property type="evidence" value="ECO:0007669"/>
    <property type="project" value="UniProtKB-ARBA"/>
</dbReference>
<dbReference type="FunFam" id="1.10.287.2620:FF:000002">
    <property type="entry name" value="Dynein heavy chain 2, axonemal"/>
    <property type="match status" value="1"/>
</dbReference>
<dbReference type="EMBL" id="BEGY01000064">
    <property type="protein sequence ID" value="GAX81383.1"/>
    <property type="molecule type" value="Genomic_DNA"/>
</dbReference>
<evidence type="ECO:0000256" key="14">
    <source>
        <dbReference type="ARBA" id="ARBA00023212"/>
    </source>
</evidence>
<feature type="compositionally biased region" description="Acidic residues" evidence="20">
    <location>
        <begin position="178"/>
        <end position="188"/>
    </location>
</feature>
<dbReference type="Gene3D" id="6.10.140.1060">
    <property type="match status" value="1"/>
</dbReference>
<keyword evidence="11 19" id="KW-0175">Coiled coil</keyword>
<feature type="coiled-coil region" evidence="19">
    <location>
        <begin position="3457"/>
        <end position="3512"/>
    </location>
</feature>
<keyword evidence="4" id="KW-0493">Microtubule</keyword>
<evidence type="ECO:0000313" key="22">
    <source>
        <dbReference type="EMBL" id="GAX81383.1"/>
    </source>
</evidence>
<proteinExistence type="inferred from homology"/>
<dbReference type="InterPro" id="IPR003593">
    <property type="entry name" value="AAA+_ATPase"/>
</dbReference>
<keyword evidence="3" id="KW-0963">Cytoplasm</keyword>
<dbReference type="FunFam" id="1.20.920.30:FF:000007">
    <property type="entry name" value="Dynein axonemal heavy chain 10"/>
    <property type="match status" value="1"/>
</dbReference>
<dbReference type="InterPro" id="IPR013602">
    <property type="entry name" value="Dynein_heavy_linker"/>
</dbReference>
<dbReference type="Gene3D" id="1.20.1270.280">
    <property type="match status" value="1"/>
</dbReference>
<evidence type="ECO:0000256" key="9">
    <source>
        <dbReference type="ARBA" id="ARBA00022846"/>
    </source>
</evidence>
<dbReference type="PANTHER" id="PTHR22878:SF63">
    <property type="entry name" value="DYNEIN AXONEMAL HEAVY CHAIN 10"/>
    <property type="match status" value="1"/>
</dbReference>
<dbReference type="FunFam" id="1.20.58.1120:FF:000008">
    <property type="entry name" value="Dynein heavy chain 10, axonemal"/>
    <property type="match status" value="1"/>
</dbReference>
<dbReference type="Pfam" id="PF12777">
    <property type="entry name" value="MT"/>
    <property type="match status" value="1"/>
</dbReference>
<dbReference type="GO" id="GO:0008569">
    <property type="term" value="F:minus-end-directed microtubule motor activity"/>
    <property type="evidence" value="ECO:0007669"/>
    <property type="project" value="InterPro"/>
</dbReference>
<organism evidence="22 23">
    <name type="scientific">Chlamydomonas eustigma</name>
    <dbReference type="NCBI Taxonomy" id="1157962"/>
    <lineage>
        <taxon>Eukaryota</taxon>
        <taxon>Viridiplantae</taxon>
        <taxon>Chlorophyta</taxon>
        <taxon>core chlorophytes</taxon>
        <taxon>Chlorophyceae</taxon>
        <taxon>CS clade</taxon>
        <taxon>Chlamydomonadales</taxon>
        <taxon>Chlamydomonadaceae</taxon>
        <taxon>Chlamydomonas</taxon>
    </lineage>
</organism>
<evidence type="ECO:0000256" key="7">
    <source>
        <dbReference type="ARBA" id="ARBA00022794"/>
    </source>
</evidence>
<evidence type="ECO:0000256" key="8">
    <source>
        <dbReference type="ARBA" id="ARBA00022840"/>
    </source>
</evidence>
<dbReference type="FunFam" id="1.20.1270.280:FF:000005">
    <property type="entry name" value="Dynein axonemal heavy chain 10"/>
    <property type="match status" value="1"/>
</dbReference>
<dbReference type="Gene3D" id="3.40.50.300">
    <property type="entry name" value="P-loop containing nucleotide triphosphate hydrolases"/>
    <property type="match status" value="5"/>
</dbReference>
<dbReference type="Gene3D" id="1.10.8.720">
    <property type="entry name" value="Region D6 of dynein motor"/>
    <property type="match status" value="1"/>
</dbReference>
<dbReference type="InterPro" id="IPR054354">
    <property type="entry name" value="DYNC2H1-like_lid"/>
</dbReference>
<dbReference type="Pfam" id="PF08385">
    <property type="entry name" value="DHC_N1"/>
    <property type="match status" value="1"/>
</dbReference>
<evidence type="ECO:0000256" key="17">
    <source>
        <dbReference type="ARBA" id="ARBA00063032"/>
    </source>
</evidence>
<keyword evidence="5" id="KW-0677">Repeat</keyword>
<dbReference type="InterPro" id="IPR042222">
    <property type="entry name" value="Dynein_2_N"/>
</dbReference>
<dbReference type="SUPFAM" id="SSF52540">
    <property type="entry name" value="P-loop containing nucleoside triphosphate hydrolases"/>
    <property type="match status" value="4"/>
</dbReference>
<evidence type="ECO:0000256" key="18">
    <source>
        <dbReference type="ARBA" id="ARBA00077719"/>
    </source>
</evidence>
<dbReference type="GO" id="GO:0060294">
    <property type="term" value="P:cilium movement involved in cell motility"/>
    <property type="evidence" value="ECO:0007669"/>
    <property type="project" value="UniProtKB-ARBA"/>
</dbReference>
<dbReference type="Pfam" id="PF12781">
    <property type="entry name" value="AAA_9"/>
    <property type="match status" value="1"/>
</dbReference>
<dbReference type="Pfam" id="PF18199">
    <property type="entry name" value="Dynein_C"/>
    <property type="match status" value="1"/>
</dbReference>
<dbReference type="Pfam" id="PF22597">
    <property type="entry name" value="DYN_lid"/>
    <property type="match status" value="1"/>
</dbReference>
<dbReference type="InterPro" id="IPR024743">
    <property type="entry name" value="Dynein_HC_stalk"/>
</dbReference>
<dbReference type="InterPro" id="IPR041228">
    <property type="entry name" value="Dynein_C"/>
</dbReference>
<feature type="coiled-coil region" evidence="19">
    <location>
        <begin position="3257"/>
        <end position="3328"/>
    </location>
</feature>
<dbReference type="SMART" id="SM00382">
    <property type="entry name" value="AAA"/>
    <property type="match status" value="4"/>
</dbReference>
<evidence type="ECO:0000256" key="3">
    <source>
        <dbReference type="ARBA" id="ARBA00022490"/>
    </source>
</evidence>
<evidence type="ECO:0000313" key="23">
    <source>
        <dbReference type="Proteomes" id="UP000232323"/>
    </source>
</evidence>
<feature type="domain" description="AAA+ ATPase" evidence="21">
    <location>
        <begin position="2005"/>
        <end position="2143"/>
    </location>
</feature>
<dbReference type="FunFam" id="1.20.920.20:FF:000001">
    <property type="entry name" value="dynein heavy chain 2, axonemal"/>
    <property type="match status" value="1"/>
</dbReference>
<dbReference type="Gene3D" id="1.10.287.2620">
    <property type="match status" value="1"/>
</dbReference>
<dbReference type="Gene3D" id="1.20.920.30">
    <property type="match status" value="1"/>
</dbReference>
<evidence type="ECO:0000256" key="20">
    <source>
        <dbReference type="SAM" id="MobiDB-lite"/>
    </source>
</evidence>
<dbReference type="InterPro" id="IPR042228">
    <property type="entry name" value="Dynein_linker_3"/>
</dbReference>
<feature type="domain" description="AAA+ ATPase" evidence="21">
    <location>
        <begin position="2635"/>
        <end position="2826"/>
    </location>
</feature>
<keyword evidence="15" id="KW-0966">Cell projection</keyword>
<evidence type="ECO:0000256" key="15">
    <source>
        <dbReference type="ARBA" id="ARBA00023273"/>
    </source>
</evidence>
<evidence type="ECO:0000256" key="19">
    <source>
        <dbReference type="SAM" id="Coils"/>
    </source>
</evidence>
<feature type="coiled-coil region" evidence="19">
    <location>
        <begin position="3777"/>
        <end position="3828"/>
    </location>
</feature>
<dbReference type="Gene3D" id="1.20.58.1120">
    <property type="match status" value="1"/>
</dbReference>
<dbReference type="Pfam" id="PF12774">
    <property type="entry name" value="AAA_6"/>
    <property type="match status" value="1"/>
</dbReference>
<dbReference type="Gene3D" id="1.20.140.100">
    <property type="entry name" value="Dynein heavy chain, N-terminal domain 2"/>
    <property type="match status" value="1"/>
</dbReference>
<dbReference type="FunFam" id="3.20.180.20:FF:000001">
    <property type="entry name" value="Dynein axonemal heavy chain 5"/>
    <property type="match status" value="1"/>
</dbReference>
<dbReference type="GO" id="GO:0036159">
    <property type="term" value="P:inner dynein arm assembly"/>
    <property type="evidence" value="ECO:0007669"/>
    <property type="project" value="UniProtKB-ARBA"/>
</dbReference>
<dbReference type="FunFam" id="1.10.8.720:FF:000005">
    <property type="entry name" value="Dynein axonemal heavy chain 10"/>
    <property type="match status" value="1"/>
</dbReference>
<comment type="function">
    <text evidence="16">Force generating protein of eukaryotic cilia and flagella. Produces force towards the minus ends of microtubules. Dynein has ATPase activity; the force-producing power stroke is thought to occur on release of ADP. Required for assembly of the I1 inner arm complex and its targeting to the appropriate axoneme location. Also required for phototaxis.</text>
</comment>
<sequence length="4679" mass="529490">MTEHARIEWIREKTSKGLGIELSLFDQSIQSDAAAATVIQFLDGGDSALLISLEQLTIQVEELREAPQSIAAEHRPSLEEQNDEVDAIGEEGIEGATPPEPVAPADSNGEGPSPPQGDAAIADVDPAEPASSEDATAAAVATNAGQPSESGMEGAAAAAAASEGATDGAVAEGGGEGAEGEGAEEGEEPAPARAPSPKYIKVQVDQVIFKLHFNLGMVPEELASFRSFYFIRSRPGKLEYEDLESGLDMGMLTEGPSLKMLERTLSHVFMPMLIQIAGNAAGTGLPSAAPVPAEAAEAVKDGGLLTSGSVSGQRYKELMGNMQKFLSQVSHAMQQLSGDVTLPMPDTPINVDNVERAAADSELVMTLEHYMSEWSSLLATVMQRESEKQPQGQGPLAEIEFWRARNAVLSSIYEQLNLPNVKRMVAVVELGSDDRNLMASYKSQLGELTKLAAEARDNVKFLTTLERHFKNVSSGPLSGILDTLPPMMNALRMVWIISRHYSDDQRMGSLFTRIGREVGDRVELAIDLHQIFSRQSPQEAVELLRTCKSVLEHWYSTYMQVREKIEISGRDARWEFPKQLLFARTNYMVEICNDLIEMVEIVDDFFKFLGPELKAVTGDMQGIDRVVQRVKAMYEPVEAVGFNVFDYGNTTEWKAVKAAFYSDNEDIKNATRELIDTSFRKLRSAEGACELLQNFKSIKSKGAIQKQVVSKVNDILEQFAREIDSTAEIFERNVESPPVTKNQPPIAGAIKWARSLLARTKQTMIKLKSTEDEIIRSTEIGQSVETKFKAFAKTIMHFEKKCYNNWSESINSVAMTHLKHPLLKKIPETGQVMVNFHSDLIQVIRETRYLDRMGFHIPEIALNVALQDDKYNAWLEGLNVMLDRFYEVIGQLTPIEKELMVKKLEELESCLQPGFTILNWNSLGIPEFIQACNKSINTFQQLVKQVQKNSGIIEEVVYSIAGAQIIKEPAEGSEIMDLTEFYEAIERERQEAVDTLVKRYHTIGPILGKIEEVVASTNSGKSPLLFTYYSYWERALFNALNLMVLKAMSTLQAMMDARKVYPGGGVRKPPLFKMSFSLQSSEIVIQPPVSEVNKSLGKVVRSLLESSKAFVRWMDGTCIETPEQKGTSEDDEPYVFTFYWDVSQNSEVMKSTLQLNQSVQRVVNGINRYAESWRRHQSLWKTDKGGVLDKFKAKEPSNAAFEEKLSKYSKMAQDLALQAKDFDLDFVRISCHALATSVSEEAQGWVKSIAHTMRDLDMAMLASLRDKIKRFNKALRRAPDTLEELKAVLNTINIIRNEHMLMELRYEDLEERYRTRLLYAVYPDDVAQCSAELSEATSVRTNWQVLVDDADRVDYSLEETKKLFAETTKKQVLDFLAYTEELFNRFRDSGPGLPTVELPLGLELLKAYQSETETATKTREQLVLAEKLFDIPITSYPMLSQVDAEMHKLAQVYAVYAEQAEAVRQYSSLLWSELDIGKMMSGTEEILARLRKLKHLKQLPVYELVEKDVQGFFNSLPLMRELKSDALRKRHWNQLMEVTGQVFDMDPKTFTLGNMFTMQLHKFGDDISKITNAAIKELTIESELKKLTDVWREQRFELAKYFKGTEDRGWVLKATDEVSVLLEDMGLNLQSMMASPFVKPFLSEVRNWEQKLSLIGESIEVWMLVQRKWMYLESIFSSDDIRHQLPLEAKRFDGIDKSWAKIMTDTSKNTNVLDACSADGRLATLQSLAEQLEICQKSLSEYLDTKRCAFPRFFFISDDELLSILGTSDPTSVQEHMLKLFDNCAVLKFGRGNKNITGMISSEKEAFDFRTPVPIEGAVEVWMTGVEAEMRRTLYQITKEGAFYYAKTARSKWILENLGMVTLVGSQIWWTWETEDVFRRVRDGNKHGMKDFAAKLTGQLTELTTMVRSELSNEDRKKVNSLIIIDVHARDIIDTFVRDSIMDAREFAWESQLRFYWDRVQDDTLIRQCTGLFRYGYEYMGLNGRLVITALTDRCYMTLTTALTYRLGGAPAGPAGTGKTETTKDLAKSLALLCVVFNCGEGLDYKAMGSIFSGLVQCGAWGCFDEFNRIEAEVLSVVSSQIKQIQEALKNDLTKFLFEGKDIRLDPRTGIFITMNPGYAGRTELPDNLKALFRPVTMVVPDLEQICEIMLFSEGFDSAKVLAKKMTVLYKLSREQLSKQHHYDFGLRALKSVLVMAGSLKRGAPEMSEQLVLMRALRDMNLPKFVFDDVPLFIGLINDLFPGMDCPRVRYAQFNDVVEADLADHGYKVMIETSEQVDKVIQLYETIMTRHTTMVVGQTGGGKTVILNTIARSQTKLGKKTTLFTINPKAISVAELYGVLDPDTRDWTDGLLSNIFREINKALPPEKDEARYLVFDGDVDAVWVENMNSVMDDNKLLTLPNGERIRLQNHSKLLFEVFDLQYASPATISRCGMVYVDSRNLGYRPYVWTWLNSRTKVTEADLLRSLFEKYAVPAVDWVTEGIDGEDLVRRAKQSVPMTNLNMITQLCTLLDATLIDHPRLTDPAIVESLFIFCVMWSVGATLVQKPETPDRDRFDSFVKSLANMGVVDGDRVSPTQLPAKSMYEYCFDTTDCCWRAWRSYVQEYEPPPDGSFSKILVPTVDVVRSTWLLSTIVGAGKPCLFVGESGTAKSVTIQNFLTGHLDATTNIILNMNFSSRTSSADVQRAIEDSTEKRTKDTYGPPMGKRLIMFIDDLNMPRVDLYGTQQPIALLKLFIERKGLYDRGKELSWKNMKDVQVVGGMGPPGGARNAVDPRFMSLFNVFEIQFPSTENLRTIYQAILTRHLLKLPSEEIKEVLGDKLTDVTLELYNFICDKLPPTPSRFHYVFNLRDLSRVYEGLLLSTSDKFSNAEQVLRLWRNEALRIFHDRLISQEDKQLVIGRMSELVERNFQALSQHVLQTPILFGDFRTVMSVLMGESDGEMRLYEDVGDYSSIKMVFEEILAHYNSKRKPMNLVFFEDALEHLTRICRTTRLPQGNLLLVGVGGSGKQSLSRLAAYTSGCVVFEITLTRGYDEIAFREDLKKLYSMLGSENKKVMFLFTDAHVADEGFLELINNMLTSGMVPALYDDSEKDGLINSVRQEVESKGLLASKESCWAYYIQKCRNNLHLVLAMSPVGETLRTRCRNFPGMVNNTVIDWFEPWPEQALQSVAAVFLSEEKLPDASREQIVEHMVLVHQSVRKFSTRFLEELRRNNYVTPKNYLDFINNYKKALSSNRTMIDEMAGRLSGGLQKLIQAAVEVDAMQKELSEAKVVVEQATKECNELLEVISTNTADVETKASSAKIKEEQLQVDSAQIAIEKAEAEAALEEAIPALEEAAAALADLRKEDITEIRSFAKPHINVQKVCECVVVLRGLKDVSWAGAKSMMAEGAFLRSLVEFDKDAVSEKQVKKVKEYMKDPNFNYESLKGISTAGAGLLKWVLAMVNYNNVAKTVEPKRKKVAEAEKNLRLATKDLALTKQQVEELSAMLETLRKQFEEKTSEQQDLKQKADLMERRLLAASRLIAGLGSERSRWTADIEELDSRKERLVGDCLLTSSFLSYTGGFTFNYRHAMVYDMWQIDIVERLIPVTQPFRLETLLTNDVETSAWSSEGLPSDELSIQNGILTVRANRWPLCVDPQMQALNWIKNREGKLLEGKVKTFNDVDFLKQLELAIQYGFPFMFENLDEYIDPVIDPVLEKNFIINAMGKSVIKLGDKEVEWDPNFRLYMTSKLSNPHYGPEISGKTMIINYGVTQQGLTEQLLNVTVKHERPDLEAQRESLVKEMSENIALLKNLEDTLLRELSNATGNILDNQELIHTLENAKAKAVEIAEKLEISKVTALEIEDTRVKYTPVAKRGAILFFVMASLSAITNMYEYSLASFLTVFNLTLNTSKKDNMLEGRLRNVTEALTYDVYGYTCLGLFEKHKLMFSFQMTIKILEGDHPLDPQFLDFFLKGNLSLEKARRVRPFDWIPDQGWQDIIRLAQLGTAKFDADGRMHPFSRIADDIESERGRPWREYYELEAPEEAPLPMGYDTSLTEFEKLLVLRCLRMDRVTVGITKFVISVMTERYVQPPVLDYHNIYKQSTENTPIVFVLSPGADPAFDVFKLGEEMGFKPGAKLKYMALGQGMGPKAQEFIETGVTRGLWIMLQNCHLLPKWLKTLEKILEKISKPHPEFRLWLTTEPTDRFPLGVLQRSLKVVTEPPNGLKLNMRQSYSKISEEALAECPHNAFRPLVYVLGFFHAVVQERRKYGKLGWNVPYDFNETDFRISMALISTYLGKAYENQDEYIPWGTLRYLIGEAMYGGRVSDSYDRRILTTYLDEYLGDFLFDTFQPFHFFQSKDMDISIPPSGNRDSYMTAIEGLPLVQSPEVFGLHANADISYYTNATKAIWADLIDLQPRTGTGGTGVSREEFISGVARDIQSKIPDPFDMPLLKKEIGVPSPTQVVLLQELERWNSVLNVMSNSLKDLQRALTGEIGFSSSLEDLSNSIFNGKVPAMWARLNPATEKALGAWMLWFQRRYKQYKSWVEHGEPKVMWLSGLHIPETYLAALVQAACRDKGWPLDKSTLYTRVTRFTEESQVEDRPKYGCYVTGLYLEGAGWDVERSMLRKQDPKVLVTELPILQIIPIEANKLKLANTFKSPVYVTQARRNAMGVGLVFEADISTNEHPSLWTLQGVALILNVA</sequence>
<dbReference type="FunFam" id="3.40.50.300:FF:000153">
    <property type="entry name" value="Dynein axonemal heavy chain 1"/>
    <property type="match status" value="1"/>
</dbReference>
<dbReference type="InterPro" id="IPR035706">
    <property type="entry name" value="AAA_9"/>
</dbReference>
<dbReference type="Proteomes" id="UP000232323">
    <property type="component" value="Unassembled WGS sequence"/>
</dbReference>
<keyword evidence="23" id="KW-1185">Reference proteome</keyword>
<keyword evidence="7" id="KW-0970">Cilium biogenesis/degradation</keyword>
<dbReference type="InterPro" id="IPR041658">
    <property type="entry name" value="AAA_lid_11"/>
</dbReference>
<feature type="domain" description="AAA+ ATPase" evidence="21">
    <location>
        <begin position="2289"/>
        <end position="2439"/>
    </location>
</feature>
<dbReference type="PANTHER" id="PTHR22878">
    <property type="entry name" value="DYNEIN HEAVY CHAIN 6, AXONEMAL-LIKE-RELATED"/>
    <property type="match status" value="1"/>
</dbReference>
<dbReference type="Gene3D" id="1.10.472.130">
    <property type="match status" value="1"/>
</dbReference>
<comment type="caution">
    <text evidence="22">The sequence shown here is derived from an EMBL/GenBank/DDBJ whole genome shotgun (WGS) entry which is preliminary data.</text>
</comment>
<evidence type="ECO:0000256" key="13">
    <source>
        <dbReference type="ARBA" id="ARBA00023175"/>
    </source>
</evidence>
<dbReference type="InterPro" id="IPR035699">
    <property type="entry name" value="AAA_6"/>
</dbReference>
<evidence type="ECO:0000259" key="21">
    <source>
        <dbReference type="SMART" id="SM00382"/>
    </source>
</evidence>
<evidence type="ECO:0000256" key="2">
    <source>
        <dbReference type="ARBA" id="ARBA00008887"/>
    </source>
</evidence>
<dbReference type="GO" id="GO:0045505">
    <property type="term" value="F:dynein intermediate chain binding"/>
    <property type="evidence" value="ECO:0007669"/>
    <property type="project" value="InterPro"/>
</dbReference>
<dbReference type="Gene3D" id="3.20.180.20">
    <property type="entry name" value="Dynein heavy chain, N-terminal domain 2"/>
    <property type="match status" value="1"/>
</dbReference>
<dbReference type="FunFam" id="3.40.50.300:FF:002141">
    <property type="entry name" value="Dynein heavy chain"/>
    <property type="match status" value="1"/>
</dbReference>
<name>A0A250XE85_9CHLO</name>
<keyword evidence="6" id="KW-0547">Nucleotide-binding</keyword>
<dbReference type="InterPro" id="IPR013594">
    <property type="entry name" value="Dynein_heavy_tail"/>
</dbReference>
<dbReference type="Pfam" id="PF18198">
    <property type="entry name" value="AAA_lid_11"/>
    <property type="match status" value="1"/>
</dbReference>
<dbReference type="InterPro" id="IPR041466">
    <property type="entry name" value="Dynein_AAA5_ext"/>
</dbReference>
<dbReference type="InterPro" id="IPR042219">
    <property type="entry name" value="AAA_lid_11_sf"/>
</dbReference>
<feature type="domain" description="AAA+ ATPase" evidence="21">
    <location>
        <begin position="2992"/>
        <end position="3154"/>
    </location>
</feature>